<dbReference type="Proteomes" id="UP000242699">
    <property type="component" value="Unassembled WGS sequence"/>
</dbReference>
<evidence type="ECO:0000313" key="2">
    <source>
        <dbReference type="Proteomes" id="UP000242699"/>
    </source>
</evidence>
<proteinExistence type="predicted"/>
<dbReference type="EMBL" id="PXYT01000038">
    <property type="protein sequence ID" value="PSR26275.1"/>
    <property type="molecule type" value="Genomic_DNA"/>
</dbReference>
<organism evidence="1 2">
    <name type="scientific">Sulfobacillus benefaciens</name>
    <dbReference type="NCBI Taxonomy" id="453960"/>
    <lineage>
        <taxon>Bacteria</taxon>
        <taxon>Bacillati</taxon>
        <taxon>Bacillota</taxon>
        <taxon>Clostridia</taxon>
        <taxon>Eubacteriales</taxon>
        <taxon>Clostridiales Family XVII. Incertae Sedis</taxon>
        <taxon>Sulfobacillus</taxon>
    </lineage>
</organism>
<protein>
    <submittedName>
        <fullName evidence="1">Uncharacterized protein</fullName>
    </submittedName>
</protein>
<accession>A0A2T2WVL7</accession>
<name>A0A2T2WVL7_9FIRM</name>
<evidence type="ECO:0000313" key="1">
    <source>
        <dbReference type="EMBL" id="PSR26275.1"/>
    </source>
</evidence>
<gene>
    <name evidence="1" type="ORF">C7B43_14320</name>
</gene>
<sequence>MFTEEFIQGLQNSPFIQKVARQYDQCPIPEDTIDFICKTFGFPRPIPYTDYPCDGCEASHIPISLMTLNAKCG</sequence>
<reference evidence="1 2" key="1">
    <citation type="journal article" date="2014" name="BMC Genomics">
        <title>Comparison of environmental and isolate Sulfobacillus genomes reveals diverse carbon, sulfur, nitrogen, and hydrogen metabolisms.</title>
        <authorList>
            <person name="Justice N.B."/>
            <person name="Norman A."/>
            <person name="Brown C.T."/>
            <person name="Singh A."/>
            <person name="Thomas B.C."/>
            <person name="Banfield J.F."/>
        </authorList>
    </citation>
    <scope>NUCLEOTIDE SEQUENCE [LARGE SCALE GENOMIC DNA]</scope>
    <source>
        <strain evidence="1">AMDSBA1</strain>
    </source>
</reference>
<comment type="caution">
    <text evidence="1">The sequence shown here is derived from an EMBL/GenBank/DDBJ whole genome shotgun (WGS) entry which is preliminary data.</text>
</comment>
<dbReference type="AlphaFoldDB" id="A0A2T2WVL7"/>